<dbReference type="EMBL" id="GBYX01475830">
    <property type="protein sequence ID" value="JAO05847.1"/>
    <property type="molecule type" value="Transcribed_RNA"/>
</dbReference>
<organism evidence="1">
    <name type="scientific">Poeciliopsis prolifica</name>
    <name type="common">blackstripe livebearer</name>
    <dbReference type="NCBI Taxonomy" id="188132"/>
    <lineage>
        <taxon>Eukaryota</taxon>
        <taxon>Metazoa</taxon>
        <taxon>Chordata</taxon>
        <taxon>Craniata</taxon>
        <taxon>Vertebrata</taxon>
        <taxon>Euteleostomi</taxon>
        <taxon>Actinopterygii</taxon>
        <taxon>Neopterygii</taxon>
        <taxon>Teleostei</taxon>
        <taxon>Neoteleostei</taxon>
        <taxon>Acanthomorphata</taxon>
        <taxon>Ovalentaria</taxon>
        <taxon>Atherinomorphae</taxon>
        <taxon>Cyprinodontiformes</taxon>
        <taxon>Poeciliidae</taxon>
        <taxon>Poeciliinae</taxon>
        <taxon>Poeciliopsis</taxon>
    </lineage>
</organism>
<name>A0A0S7EL03_9TELE</name>
<sequence length="125" mass="14662">LGICRSHSAYKSFVLAMCLEDTKSCHATDFVKIKMDERKQRRMLSEERGNKISMLKEKAARHFQATSYFYPGHRHKKRSMDKALHPPCLQTTNRNVTMNLISLEHKTRIHSSRHGRPRGLQRNAW</sequence>
<gene>
    <name evidence="1" type="primary">PPUP8381</name>
</gene>
<dbReference type="AlphaFoldDB" id="A0A0S7EL03"/>
<proteinExistence type="predicted"/>
<accession>A0A0S7EL03</accession>
<protein>
    <submittedName>
        <fullName evidence="1">PPUP8381</fullName>
    </submittedName>
</protein>
<feature type="non-terminal residue" evidence="1">
    <location>
        <position position="1"/>
    </location>
</feature>
<evidence type="ECO:0000313" key="1">
    <source>
        <dbReference type="EMBL" id="JAO05847.1"/>
    </source>
</evidence>
<reference evidence="1" key="1">
    <citation type="submission" date="2014-12" db="EMBL/GenBank/DDBJ databases">
        <title>Parallel Evolution in Life History Adaptation Evident in the Tissue-Specific Poeciliopsis prolifica transcriptome.</title>
        <authorList>
            <person name="Jue N.K."/>
            <person name="Foley R.J."/>
            <person name="Obergfell C."/>
            <person name="Reznick D.N."/>
            <person name="O'Neill R.J."/>
            <person name="O'Neill M.J."/>
        </authorList>
    </citation>
    <scope>NUCLEOTIDE SEQUENCE</scope>
</reference>